<keyword evidence="2" id="KW-0067">ATP-binding</keyword>
<dbReference type="InterPro" id="IPR002197">
    <property type="entry name" value="HTH_Fis"/>
</dbReference>
<dbReference type="RefSeq" id="WP_148378515.1">
    <property type="nucleotide sequence ID" value="NZ_VSIY01000013.1"/>
</dbReference>
<reference evidence="10 11" key="1">
    <citation type="submission" date="2019-08" db="EMBL/GenBank/DDBJ databases">
        <title>Identification of a novel species of the genus Boseongicola.</title>
        <authorList>
            <person name="Zhang X.-Q."/>
        </authorList>
    </citation>
    <scope>NUCLEOTIDE SEQUENCE [LARGE SCALE GENOMIC DNA]</scope>
    <source>
        <strain evidence="10 11">HY14</strain>
    </source>
</reference>
<dbReference type="SUPFAM" id="SSF52172">
    <property type="entry name" value="CheY-like"/>
    <property type="match status" value="1"/>
</dbReference>
<dbReference type="Gene3D" id="1.10.8.60">
    <property type="match status" value="1"/>
</dbReference>
<dbReference type="InterPro" id="IPR027417">
    <property type="entry name" value="P-loop_NTPase"/>
</dbReference>
<dbReference type="InterPro" id="IPR001789">
    <property type="entry name" value="Sig_transdc_resp-reg_receiver"/>
</dbReference>
<dbReference type="GO" id="GO:0000160">
    <property type="term" value="P:phosphorelay signal transduction system"/>
    <property type="evidence" value="ECO:0007669"/>
    <property type="project" value="UniProtKB-KW"/>
</dbReference>
<keyword evidence="3" id="KW-0902">Two-component regulatory system</keyword>
<name>A0A5D0RGJ5_9RHOB</name>
<feature type="compositionally biased region" description="Pro residues" evidence="7">
    <location>
        <begin position="145"/>
        <end position="158"/>
    </location>
</feature>
<dbReference type="PANTHER" id="PTHR32071:SF122">
    <property type="entry name" value="SIGMA FACTOR"/>
    <property type="match status" value="1"/>
</dbReference>
<protein>
    <recommendedName>
        <fullName evidence="12">Sigma-54-dependent Fis family transcriptional regulator</fullName>
    </recommendedName>
</protein>
<feature type="region of interest" description="Disordered" evidence="7">
    <location>
        <begin position="137"/>
        <end position="158"/>
    </location>
</feature>
<dbReference type="Gene3D" id="3.40.50.300">
    <property type="entry name" value="P-loop containing nucleotide triphosphate hydrolases"/>
    <property type="match status" value="1"/>
</dbReference>
<evidence type="ECO:0000256" key="1">
    <source>
        <dbReference type="ARBA" id="ARBA00022741"/>
    </source>
</evidence>
<evidence type="ECO:0000259" key="9">
    <source>
        <dbReference type="PROSITE" id="PS50110"/>
    </source>
</evidence>
<dbReference type="SMART" id="SM00382">
    <property type="entry name" value="AAA"/>
    <property type="match status" value="1"/>
</dbReference>
<evidence type="ECO:0000256" key="5">
    <source>
        <dbReference type="ARBA" id="ARBA00023163"/>
    </source>
</evidence>
<dbReference type="Pfam" id="PF02954">
    <property type="entry name" value="HTH_8"/>
    <property type="match status" value="1"/>
</dbReference>
<dbReference type="SUPFAM" id="SSF52540">
    <property type="entry name" value="P-loop containing nucleoside triphosphate hydrolases"/>
    <property type="match status" value="1"/>
</dbReference>
<dbReference type="PROSITE" id="PS50110">
    <property type="entry name" value="RESPONSE_REGULATORY"/>
    <property type="match status" value="1"/>
</dbReference>
<dbReference type="Proteomes" id="UP000322080">
    <property type="component" value="Unassembled WGS sequence"/>
</dbReference>
<organism evidence="10 11">
    <name type="scientific">Maritimibacter fusiformis</name>
    <dbReference type="NCBI Taxonomy" id="2603819"/>
    <lineage>
        <taxon>Bacteria</taxon>
        <taxon>Pseudomonadati</taxon>
        <taxon>Pseudomonadota</taxon>
        <taxon>Alphaproteobacteria</taxon>
        <taxon>Rhodobacterales</taxon>
        <taxon>Roseobacteraceae</taxon>
        <taxon>Maritimibacter</taxon>
    </lineage>
</organism>
<accession>A0A5D0RGJ5</accession>
<dbReference type="Pfam" id="PF25601">
    <property type="entry name" value="AAA_lid_14"/>
    <property type="match status" value="1"/>
</dbReference>
<dbReference type="InterPro" id="IPR058031">
    <property type="entry name" value="AAA_lid_NorR"/>
</dbReference>
<dbReference type="Gene3D" id="3.40.50.2300">
    <property type="match status" value="1"/>
</dbReference>
<sequence length="455" mass="47970">MNSHAKRRQPQAEDAAPLTVLVVGEDTETRPLPDSPFIKAGCAVVRMTNPAMLPAICAKHRPQVAFVPLTIGGEPAQSVLRAAMAPQRLPVVVVLAENEEINAAAEAMREGAYDCLFRPFSDARLAKTIDGALGQVRRSGRPVARPAPPPAKAPLVRPDPAPLQIEAEGIVAVAPETRKALSRIEAVARSSAPVLFTGEVGTGKSRLARLLHDRSPRADAPFVVLDCATLSRPALAAEAEDADGALARAAQGTLFLDNLAAADPSIQPHLTGLIDRASGSGIRLVAALRQPEPGAGGLRPEIYYRLSVASVALPPLRQRIEDIAALVPAHLSACAEREGRAVLSLDPDAMARLAAHTWPGNLHELLNLLWHLTLTHDGPSVTAQDLAPSLPDGAGVDRAGGVAPIATGQTLAEIERAAIEAAIRAAHGSIPRAAQMLDVSPSTIYRKRDAWRKDD</sequence>
<evidence type="ECO:0000259" key="8">
    <source>
        <dbReference type="PROSITE" id="PS50045"/>
    </source>
</evidence>
<dbReference type="InterPro" id="IPR011006">
    <property type="entry name" value="CheY-like_superfamily"/>
</dbReference>
<evidence type="ECO:0000313" key="10">
    <source>
        <dbReference type="EMBL" id="TYB80493.1"/>
    </source>
</evidence>
<dbReference type="InterPro" id="IPR003593">
    <property type="entry name" value="AAA+_ATPase"/>
</dbReference>
<keyword evidence="1" id="KW-0547">Nucleotide-binding</keyword>
<evidence type="ECO:0008006" key="12">
    <source>
        <dbReference type="Google" id="ProtNLM"/>
    </source>
</evidence>
<gene>
    <name evidence="10" type="ORF">FVF75_12675</name>
</gene>
<dbReference type="SUPFAM" id="SSF46689">
    <property type="entry name" value="Homeodomain-like"/>
    <property type="match status" value="1"/>
</dbReference>
<dbReference type="GO" id="GO:0005524">
    <property type="term" value="F:ATP binding"/>
    <property type="evidence" value="ECO:0007669"/>
    <property type="project" value="UniProtKB-KW"/>
</dbReference>
<keyword evidence="4" id="KW-0805">Transcription regulation</keyword>
<evidence type="ECO:0000256" key="7">
    <source>
        <dbReference type="SAM" id="MobiDB-lite"/>
    </source>
</evidence>
<evidence type="ECO:0000256" key="4">
    <source>
        <dbReference type="ARBA" id="ARBA00023015"/>
    </source>
</evidence>
<dbReference type="PROSITE" id="PS50045">
    <property type="entry name" value="SIGMA54_INTERACT_4"/>
    <property type="match status" value="1"/>
</dbReference>
<dbReference type="PANTHER" id="PTHR32071">
    <property type="entry name" value="TRANSCRIPTIONAL REGULATORY PROTEIN"/>
    <property type="match status" value="1"/>
</dbReference>
<evidence type="ECO:0000256" key="3">
    <source>
        <dbReference type="ARBA" id="ARBA00023012"/>
    </source>
</evidence>
<evidence type="ECO:0000256" key="6">
    <source>
        <dbReference type="PROSITE-ProRule" id="PRU00169"/>
    </source>
</evidence>
<evidence type="ECO:0000256" key="2">
    <source>
        <dbReference type="ARBA" id="ARBA00022840"/>
    </source>
</evidence>
<feature type="domain" description="Response regulatory" evidence="9">
    <location>
        <begin position="19"/>
        <end position="133"/>
    </location>
</feature>
<dbReference type="Gene3D" id="1.10.10.60">
    <property type="entry name" value="Homeodomain-like"/>
    <property type="match status" value="1"/>
</dbReference>
<dbReference type="CDD" id="cd00009">
    <property type="entry name" value="AAA"/>
    <property type="match status" value="1"/>
</dbReference>
<dbReference type="EMBL" id="VSIY01000013">
    <property type="protein sequence ID" value="TYB80493.1"/>
    <property type="molecule type" value="Genomic_DNA"/>
</dbReference>
<evidence type="ECO:0000313" key="11">
    <source>
        <dbReference type="Proteomes" id="UP000322080"/>
    </source>
</evidence>
<proteinExistence type="predicted"/>
<dbReference type="GO" id="GO:0006355">
    <property type="term" value="P:regulation of DNA-templated transcription"/>
    <property type="evidence" value="ECO:0007669"/>
    <property type="project" value="InterPro"/>
</dbReference>
<dbReference type="GO" id="GO:0043565">
    <property type="term" value="F:sequence-specific DNA binding"/>
    <property type="evidence" value="ECO:0007669"/>
    <property type="project" value="InterPro"/>
</dbReference>
<keyword evidence="5" id="KW-0804">Transcription</keyword>
<comment type="caution">
    <text evidence="6">Lacks conserved residue(s) required for the propagation of feature annotation.</text>
</comment>
<feature type="domain" description="Sigma-54 factor interaction" evidence="8">
    <location>
        <begin position="170"/>
        <end position="374"/>
    </location>
</feature>
<dbReference type="InterPro" id="IPR009057">
    <property type="entry name" value="Homeodomain-like_sf"/>
</dbReference>
<dbReference type="AlphaFoldDB" id="A0A5D0RGJ5"/>
<dbReference type="Pfam" id="PF00158">
    <property type="entry name" value="Sigma54_activat"/>
    <property type="match status" value="1"/>
</dbReference>
<dbReference type="InterPro" id="IPR002078">
    <property type="entry name" value="Sigma_54_int"/>
</dbReference>
<comment type="caution">
    <text evidence="10">The sequence shown here is derived from an EMBL/GenBank/DDBJ whole genome shotgun (WGS) entry which is preliminary data.</text>
</comment>
<keyword evidence="11" id="KW-1185">Reference proteome</keyword>